<feature type="coiled-coil region" evidence="10">
    <location>
        <begin position="822"/>
        <end position="856"/>
    </location>
</feature>
<keyword evidence="2" id="KW-0963">Cytoplasm</keyword>
<dbReference type="PANTHER" id="PTHR14885">
    <property type="entry name" value="CILIA- AND FLAGELLA-ASSOCIATED PROTEIN 43-RELATED"/>
    <property type="match status" value="1"/>
</dbReference>
<dbReference type="SUPFAM" id="SSF50978">
    <property type="entry name" value="WD40 repeat-like"/>
    <property type="match status" value="1"/>
</dbReference>
<dbReference type="Gene3D" id="2.130.10.10">
    <property type="entry name" value="YVTN repeat-like/Quinoprotein amine dehydrogenase"/>
    <property type="match status" value="4"/>
</dbReference>
<feature type="coiled-coil region" evidence="10">
    <location>
        <begin position="1415"/>
        <end position="1460"/>
    </location>
</feature>
<keyword evidence="12" id="KW-0969">Cilium</keyword>
<comment type="similarity">
    <text evidence="8">Belongs to the CFAP43 family.</text>
</comment>
<comment type="caution">
    <text evidence="12">The sequence shown here is derived from an EMBL/GenBank/DDBJ whole genome shotgun (WGS) entry which is preliminary data.</text>
</comment>
<reference evidence="12 13" key="1">
    <citation type="journal article" date="2021" name="Elife">
        <title>Chloroplast acquisition without the gene transfer in kleptoplastic sea slugs, Plakobranchus ocellatus.</title>
        <authorList>
            <person name="Maeda T."/>
            <person name="Takahashi S."/>
            <person name="Yoshida T."/>
            <person name="Shimamura S."/>
            <person name="Takaki Y."/>
            <person name="Nagai Y."/>
            <person name="Toyoda A."/>
            <person name="Suzuki Y."/>
            <person name="Arimoto A."/>
            <person name="Ishii H."/>
            <person name="Satoh N."/>
            <person name="Nishiyama T."/>
            <person name="Hasebe M."/>
            <person name="Maruyama T."/>
            <person name="Minagawa J."/>
            <person name="Obokata J."/>
            <person name="Shigenobu S."/>
        </authorList>
    </citation>
    <scope>NUCLEOTIDE SEQUENCE [LARGE SCALE GENOMIC DNA]</scope>
</reference>
<evidence type="ECO:0000256" key="7">
    <source>
        <dbReference type="ARBA" id="ARBA00023273"/>
    </source>
</evidence>
<evidence type="ECO:0000256" key="11">
    <source>
        <dbReference type="SAM" id="MobiDB-lite"/>
    </source>
</evidence>
<accession>A0AAV4H3P0</accession>
<keyword evidence="6" id="KW-0206">Cytoskeleton</keyword>
<evidence type="ECO:0000313" key="12">
    <source>
        <dbReference type="EMBL" id="GFR91653.1"/>
    </source>
</evidence>
<evidence type="ECO:0000256" key="6">
    <source>
        <dbReference type="ARBA" id="ARBA00023212"/>
    </source>
</evidence>
<keyword evidence="5 10" id="KW-0175">Coiled coil</keyword>
<evidence type="ECO:0000256" key="3">
    <source>
        <dbReference type="ARBA" id="ARBA00022574"/>
    </source>
</evidence>
<evidence type="ECO:0000256" key="1">
    <source>
        <dbReference type="ARBA" id="ARBA00004430"/>
    </source>
</evidence>
<keyword evidence="12" id="KW-0282">Flagellum</keyword>
<dbReference type="GO" id="GO:0060271">
    <property type="term" value="P:cilium assembly"/>
    <property type="evidence" value="ECO:0007669"/>
    <property type="project" value="TreeGrafter"/>
</dbReference>
<feature type="region of interest" description="Disordered" evidence="11">
    <location>
        <begin position="1111"/>
        <end position="1135"/>
    </location>
</feature>
<evidence type="ECO:0000256" key="9">
    <source>
        <dbReference type="ARBA" id="ARBA00023662"/>
    </source>
</evidence>
<dbReference type="SUPFAM" id="SSF101898">
    <property type="entry name" value="NHL repeat"/>
    <property type="match status" value="1"/>
</dbReference>
<proteinExistence type="inferred from homology"/>
<dbReference type="Proteomes" id="UP000762676">
    <property type="component" value="Unassembled WGS sequence"/>
</dbReference>
<dbReference type="GO" id="GO:0003341">
    <property type="term" value="P:cilium movement"/>
    <property type="evidence" value="ECO:0007669"/>
    <property type="project" value="UniProtKB-ARBA"/>
</dbReference>
<dbReference type="InterPro" id="IPR001680">
    <property type="entry name" value="WD40_rpt"/>
</dbReference>
<evidence type="ECO:0000256" key="2">
    <source>
        <dbReference type="ARBA" id="ARBA00022490"/>
    </source>
</evidence>
<comment type="subcellular location">
    <subcellularLocation>
        <location evidence="1">Cytoplasm</location>
        <location evidence="1">Cytoskeleton</location>
        <location evidence="1">Cilium axoneme</location>
    </subcellularLocation>
</comment>
<evidence type="ECO:0000256" key="4">
    <source>
        <dbReference type="ARBA" id="ARBA00022737"/>
    </source>
</evidence>
<evidence type="ECO:0000256" key="10">
    <source>
        <dbReference type="SAM" id="Coils"/>
    </source>
</evidence>
<evidence type="ECO:0000256" key="8">
    <source>
        <dbReference type="ARBA" id="ARBA00023605"/>
    </source>
</evidence>
<dbReference type="PANTHER" id="PTHR14885:SF1">
    <property type="entry name" value="CILIA- AND FLAGELLA-ASSOCIATED PROTEIN 43"/>
    <property type="match status" value="1"/>
</dbReference>
<gene>
    <name evidence="12" type="ORF">ElyMa_000848900</name>
</gene>
<dbReference type="GO" id="GO:0005930">
    <property type="term" value="C:axoneme"/>
    <property type="evidence" value="ECO:0007669"/>
    <property type="project" value="UniProtKB-SubCell"/>
</dbReference>
<dbReference type="Pfam" id="PF00400">
    <property type="entry name" value="WD40"/>
    <property type="match status" value="1"/>
</dbReference>
<keyword evidence="7" id="KW-0966">Cell projection</keyword>
<keyword evidence="3" id="KW-0853">WD repeat</keyword>
<dbReference type="SMART" id="SM00320">
    <property type="entry name" value="WD40"/>
    <property type="match status" value="5"/>
</dbReference>
<keyword evidence="4" id="KW-0677">Repeat</keyword>
<sequence>MDTGVLNLAWCQGYDGAALSFLEPNVVGYQCGRNVKTISKDGKHGVFTFKGSSVGPMAIHRVNKHIAIAEYGENPNIYVYAYPTYAEVSTLEGGAELAFKTLVFSESDYLVSISDVPCFNLVLWNYLEGTKLTSVEISPDPLSSVSFNVTNWRQICVMTDSSITLWNIEQCNTKFVLLPQKIAIPAINQQDAIVRIGKSDEIESQSSRPATKMSKYGVEVPDSAVAGLVGEDIEKLDSIRDTTDRVQPVSIAWMPTGDFIVGCKGGQLFKVDSELNVTKILYYPPDPETTDAFDRDLTRGETDMPVTENSVLILPPGSLQCIALHASGLYAAGQDGVVRLLNVLSEEVSLIYKIDVNVPITSLAFSPNYLFLAWGSPEGLIQCLQCAEENSVTTLASVHNGNVVGVGGLAIGSECSVSLRQDGLLQIWKTVDGTFMSELHIGEPGETLCCSRVAQYAVVGTTAGNLCFIDLTNPNKPRLIMKHRLFKNPVTHLVFNGDAGTLLFATSGDSNIFLIDARPTSSFNVLGYVGVTGTVQALTTIVKDETTKLVASCKGLSEIEGSNILHRFNFSEDLIRDIRFHYKSPMCDIDENACCALKLGLRHAIHGLAIGEGETLFALSASTKRLLRFTMPVYEKDKIWKKIDLLLSPDAEFPGQDLANGNLALSYHLKWLLSYSPAGTVKIAPIGALERTATFTPHEYREGGVKSVAFSDDCQYILSCGYDGVVSCYHWNHLKSKPGSSNSYKARRDRDMDFVARENQKLSEFPEWSQKFPGNKRASEIEEERKTRIDMAKQAAQDNDEIYVSPPPSPRFNATWLEQREIDALRQENQQYSSVKHDLRTQIRDIRKSIQEMMAQNRDLPEIEKLSRHEFDLDLDEQNRLQAEGDAEIQRVREDIEFENLAKLYLREKIKEECWDKMSVKGRALQAFNSSLEVSNFPLRERPLEVVNEIKTIETRRKIEIREAEMRKQLAELQAKPGAREEEGEGEDTDESNKEHPSISGSLGAQYGGGNSLFYSQFDLHTREQKKAQIVLLEDAIHRIKVAFNKEFDEVFTKKEQEIAKVKDKNKRITKIVNDLSLDDSVVEPNMSVAEKPEMLLEVLDSEIKVEKYLTPEQRKQQEEEARLEEERLARERGDNARERALDMMMGGVLEIKKEDELKKDVPKPAFMLAKKEEEYNEEEQKLFKEYQKKCQELNEEREKFRKQLETELRKLQATIQENLQAFDDALNTLFLHKIQVMMVIYQEELKILRLRFAMLLQEEIEIREKDLLLSLKHKNQIKQLASEAVSETRKNVENFRGEYDNLQAEDKYLDKAFRREFNDVSALQVDLLYKQFKRRPRTHRYRAVETPGVKNQNPFSDRPSSSLTLTNLKSQVALGLEELDKMTNAPDGVEKQVWERMCRLRRNKVESEQLLRQKANILAEMQAFLQKRQEEEERVKQDIDELNQQLNKLKEDEQRFILNLEVQLLLKQGQIEVDAGPFIRDYRDSVLVHRSVVEDLNSTIKQLGESKITSMVESKDFRKGIIQLEWEHKKMSMQMEDLENKMKDIQFIKVTREIQAFLQEDDYESKKSTEIATLEQTIALLKKHHEKNVAQKTKILKELNKGTKVRGTNNKKLDNQLQDLNVVVNERRHIENVNMENRDDCGSERRYQEIVQRRKLVDLAKAQAQEVAVLRAEVERLRMRTFPALVQVER</sequence>
<evidence type="ECO:0000256" key="5">
    <source>
        <dbReference type="ARBA" id="ARBA00023054"/>
    </source>
</evidence>
<organism evidence="12 13">
    <name type="scientific">Elysia marginata</name>
    <dbReference type="NCBI Taxonomy" id="1093978"/>
    <lineage>
        <taxon>Eukaryota</taxon>
        <taxon>Metazoa</taxon>
        <taxon>Spiralia</taxon>
        <taxon>Lophotrochozoa</taxon>
        <taxon>Mollusca</taxon>
        <taxon>Gastropoda</taxon>
        <taxon>Heterobranchia</taxon>
        <taxon>Euthyneura</taxon>
        <taxon>Panpulmonata</taxon>
        <taxon>Sacoglossa</taxon>
        <taxon>Placobranchoidea</taxon>
        <taxon>Plakobranchidae</taxon>
        <taxon>Elysia</taxon>
    </lineage>
</organism>
<dbReference type="EMBL" id="BMAT01001742">
    <property type="protein sequence ID" value="GFR91653.1"/>
    <property type="molecule type" value="Genomic_DNA"/>
</dbReference>
<protein>
    <recommendedName>
        <fullName evidence="9">Cilia- and flagella-associated protein 43</fullName>
    </recommendedName>
</protein>
<dbReference type="InterPro" id="IPR036322">
    <property type="entry name" value="WD40_repeat_dom_sf"/>
</dbReference>
<feature type="coiled-coil region" evidence="10">
    <location>
        <begin position="1169"/>
        <end position="1222"/>
    </location>
</feature>
<feature type="region of interest" description="Disordered" evidence="11">
    <location>
        <begin position="971"/>
        <end position="1002"/>
    </location>
</feature>
<evidence type="ECO:0000313" key="13">
    <source>
        <dbReference type="Proteomes" id="UP000762676"/>
    </source>
</evidence>
<keyword evidence="13" id="KW-1185">Reference proteome</keyword>
<name>A0AAV4H3P0_9GAST</name>
<dbReference type="InterPro" id="IPR015943">
    <property type="entry name" value="WD40/YVTN_repeat-like_dom_sf"/>
</dbReference>
<dbReference type="Pfam" id="PF25828">
    <property type="entry name" value="CC_Cfap43"/>
    <property type="match status" value="1"/>
</dbReference>